<proteinExistence type="predicted"/>
<evidence type="ECO:0000313" key="4">
    <source>
        <dbReference type="Proteomes" id="UP000296862"/>
    </source>
</evidence>
<dbReference type="OrthoDB" id="9814425at2"/>
<evidence type="ECO:0000256" key="1">
    <source>
        <dbReference type="SAM" id="SignalP"/>
    </source>
</evidence>
<feature type="signal peptide" evidence="1">
    <location>
        <begin position="1"/>
        <end position="23"/>
    </location>
</feature>
<dbReference type="Proteomes" id="UP000296862">
    <property type="component" value="Chromosome"/>
</dbReference>
<dbReference type="EMBL" id="CP038810">
    <property type="protein sequence ID" value="QBZ98464.1"/>
    <property type="molecule type" value="Genomic_DNA"/>
</dbReference>
<protein>
    <recommendedName>
        <fullName evidence="2">SnoaL-like domain-containing protein</fullName>
    </recommendedName>
</protein>
<dbReference type="Pfam" id="PF12680">
    <property type="entry name" value="SnoaL_2"/>
    <property type="match status" value="1"/>
</dbReference>
<evidence type="ECO:0000259" key="2">
    <source>
        <dbReference type="Pfam" id="PF12680"/>
    </source>
</evidence>
<dbReference type="RefSeq" id="WP_136152365.1">
    <property type="nucleotide sequence ID" value="NZ_CP038810.1"/>
</dbReference>
<evidence type="ECO:0000313" key="3">
    <source>
        <dbReference type="EMBL" id="QBZ98464.1"/>
    </source>
</evidence>
<keyword evidence="1" id="KW-0732">Signal</keyword>
<keyword evidence="4" id="KW-1185">Reference proteome</keyword>
<gene>
    <name evidence="3" type="ORF">GS03_01969</name>
</gene>
<dbReference type="PROSITE" id="PS51257">
    <property type="entry name" value="PROKAR_LIPOPROTEIN"/>
    <property type="match status" value="1"/>
</dbReference>
<feature type="domain" description="SnoaL-like" evidence="2">
    <location>
        <begin position="52"/>
        <end position="150"/>
    </location>
</feature>
<organism evidence="3 4">
    <name type="scientific">Flavobacterium sangjuense</name>
    <dbReference type="NCBI Taxonomy" id="2518177"/>
    <lineage>
        <taxon>Bacteria</taxon>
        <taxon>Pseudomonadati</taxon>
        <taxon>Bacteroidota</taxon>
        <taxon>Flavobacteriia</taxon>
        <taxon>Flavobacteriales</taxon>
        <taxon>Flavobacteriaceae</taxon>
        <taxon>Flavobacterium</taxon>
    </lineage>
</organism>
<dbReference type="InterPro" id="IPR037401">
    <property type="entry name" value="SnoaL-like"/>
</dbReference>
<sequence>MKKIQLFKIVCLSLILVSMSCKKAEEAPVEEAKPAFDLAAAKTSVEAGYAEFEKAYNAKDSVALANCYATDGKFMNPNGKAVEGRPAIQKTFGMWFKGDTTKIKLSLVDLWGNENNLTAENAWTVSDKDGKVLDEGKSLEVYKMEDGKWKLYRDCFNSNMPAMPEGK</sequence>
<dbReference type="InterPro" id="IPR011944">
    <property type="entry name" value="Steroid_delta5-4_isomerase"/>
</dbReference>
<feature type="chain" id="PRO_5020239989" description="SnoaL-like domain-containing protein" evidence="1">
    <location>
        <begin position="24"/>
        <end position="167"/>
    </location>
</feature>
<reference evidence="3 4" key="1">
    <citation type="submission" date="2019-04" db="EMBL/GenBank/DDBJ databases">
        <title>Flavobacterium sp. GS03.</title>
        <authorList>
            <person name="Kim H."/>
        </authorList>
    </citation>
    <scope>NUCLEOTIDE SEQUENCE [LARGE SCALE GENOMIC DNA]</scope>
    <source>
        <strain evidence="3 4">GS03</strain>
    </source>
</reference>
<name>A0A4V1CC71_9FLAO</name>
<dbReference type="AlphaFoldDB" id="A0A4V1CC71"/>
<dbReference type="NCBIfam" id="TIGR02246">
    <property type="entry name" value="SgcJ/EcaC family oxidoreductase"/>
    <property type="match status" value="1"/>
</dbReference>
<accession>A0A4V1CC71</accession>
<dbReference type="SUPFAM" id="SSF54427">
    <property type="entry name" value="NTF2-like"/>
    <property type="match status" value="1"/>
</dbReference>
<dbReference type="InterPro" id="IPR032710">
    <property type="entry name" value="NTF2-like_dom_sf"/>
</dbReference>
<dbReference type="KEGG" id="fsn:GS03_01969"/>
<dbReference type="Gene3D" id="3.10.450.50">
    <property type="match status" value="1"/>
</dbReference>